<dbReference type="GeneID" id="94687595"/>
<keyword evidence="4" id="KW-1185">Reference proteome</keyword>
<dbReference type="PROSITE" id="PS01148">
    <property type="entry name" value="UPF0033"/>
    <property type="match status" value="1"/>
</dbReference>
<evidence type="ECO:0000313" key="3">
    <source>
        <dbReference type="EMBL" id="MCE7510683.1"/>
    </source>
</evidence>
<comment type="similarity">
    <text evidence="1">Belongs to the sulfur carrier protein TusA family.</text>
</comment>
<dbReference type="CDD" id="cd00291">
    <property type="entry name" value="SirA_YedF_YeeD"/>
    <property type="match status" value="1"/>
</dbReference>
<accession>A0A9Q3W9I9</accession>
<dbReference type="InterPro" id="IPR036868">
    <property type="entry name" value="TusA-like_sf"/>
</dbReference>
<dbReference type="SUPFAM" id="SSF64307">
    <property type="entry name" value="SirA-like"/>
    <property type="match status" value="1"/>
</dbReference>
<dbReference type="Gene3D" id="3.30.110.40">
    <property type="entry name" value="TusA-like domain"/>
    <property type="match status" value="1"/>
</dbReference>
<gene>
    <name evidence="3" type="ORF">LZG35_18755</name>
</gene>
<dbReference type="AlphaFoldDB" id="A0A9Q3W9I9"/>
<evidence type="ECO:0000256" key="1">
    <source>
        <dbReference type="ARBA" id="ARBA00008984"/>
    </source>
</evidence>
<reference evidence="3" key="1">
    <citation type="submission" date="2022-01" db="EMBL/GenBank/DDBJ databases">
        <authorList>
            <person name="Karlyshev A.V."/>
            <person name="Jaspars M."/>
        </authorList>
    </citation>
    <scope>NUCLEOTIDE SEQUENCE</scope>
    <source>
        <strain evidence="3">AGSA3-2</strain>
    </source>
</reference>
<dbReference type="Proteomes" id="UP001107961">
    <property type="component" value="Unassembled WGS sequence"/>
</dbReference>
<dbReference type="Pfam" id="PF01206">
    <property type="entry name" value="TusA"/>
    <property type="match status" value="1"/>
</dbReference>
<comment type="caution">
    <text evidence="3">The sequence shown here is derived from an EMBL/GenBank/DDBJ whole genome shotgun (WGS) entry which is preliminary data.</text>
</comment>
<organism evidence="3 4">
    <name type="scientific">Alloalcanivorax xenomutans</name>
    <dbReference type="NCBI Taxonomy" id="1094342"/>
    <lineage>
        <taxon>Bacteria</taxon>
        <taxon>Pseudomonadati</taxon>
        <taxon>Pseudomonadota</taxon>
        <taxon>Gammaproteobacteria</taxon>
        <taxon>Oceanospirillales</taxon>
        <taxon>Alcanivoracaceae</taxon>
        <taxon>Alloalcanivorax</taxon>
    </lineage>
</organism>
<evidence type="ECO:0000313" key="4">
    <source>
        <dbReference type="Proteomes" id="UP001107961"/>
    </source>
</evidence>
<evidence type="ECO:0000259" key="2">
    <source>
        <dbReference type="PROSITE" id="PS01148"/>
    </source>
</evidence>
<dbReference type="PANTHER" id="PTHR33279">
    <property type="entry name" value="SULFUR CARRIER PROTEIN YEDF-RELATED"/>
    <property type="match status" value="1"/>
</dbReference>
<proteinExistence type="inferred from homology"/>
<feature type="domain" description="UPF0033" evidence="2">
    <location>
        <begin position="18"/>
        <end position="42"/>
    </location>
</feature>
<dbReference type="RefSeq" id="WP_022996134.1">
    <property type="nucleotide sequence ID" value="NZ_CBDDTQ010000005.1"/>
</dbReference>
<dbReference type="EMBL" id="JAJVKT010000028">
    <property type="protein sequence ID" value="MCE7510683.1"/>
    <property type="molecule type" value="Genomic_DNA"/>
</dbReference>
<dbReference type="InterPro" id="IPR001455">
    <property type="entry name" value="TusA-like"/>
</dbReference>
<sequence length="92" mass="9991">MDGTRHNSEDPMTVHQTLDARGLQCPLPLLKTRQALRHLAPGQMLRVLASDAGSARDIPAYLRQSPHDLVRDGEAEGEFEFLIRCGAAGDGA</sequence>
<name>A0A9Q3W9I9_9GAMM</name>
<dbReference type="PANTHER" id="PTHR33279:SF6">
    <property type="entry name" value="SULFUR CARRIER PROTEIN YEDF-RELATED"/>
    <property type="match status" value="1"/>
</dbReference>
<protein>
    <submittedName>
        <fullName evidence="3">Sulfurtransferase TusA family protein</fullName>
    </submittedName>
</protein>